<comment type="subcellular location">
    <subcellularLocation>
        <location evidence="13">Cytoplasm</location>
    </subcellularLocation>
</comment>
<dbReference type="GO" id="GO:0005737">
    <property type="term" value="C:cytoplasm"/>
    <property type="evidence" value="ECO:0007669"/>
    <property type="project" value="UniProtKB-SubCell"/>
</dbReference>
<evidence type="ECO:0000256" key="11">
    <source>
        <dbReference type="ARBA" id="ARBA00023204"/>
    </source>
</evidence>
<dbReference type="PANTHER" id="PTHR30194:SF3">
    <property type="entry name" value="CROSSOVER JUNCTION ENDODEOXYRIBONUCLEASE RUVC"/>
    <property type="match status" value="1"/>
</dbReference>
<dbReference type="CDD" id="cd16962">
    <property type="entry name" value="RuvC"/>
    <property type="match status" value="1"/>
</dbReference>
<name>A0A142V8Q9_9CHLR</name>
<comment type="subunit">
    <text evidence="13">Homodimer which binds Holliday junction (HJ) DNA. The HJ becomes 2-fold symmetrical on binding to RuvC with unstacked arms; it has a different conformation from HJ DNA in complex with RuvA. In the full resolvosome a probable DNA-RuvA(4)-RuvB(12)-RuvC(2) complex forms which resolves the HJ.</text>
</comment>
<dbReference type="InterPro" id="IPR036397">
    <property type="entry name" value="RNaseH_sf"/>
</dbReference>
<gene>
    <name evidence="13" type="primary">ruvC</name>
    <name evidence="15" type="ORF">Dm11a5_0384</name>
</gene>
<keyword evidence="8 13" id="KW-0460">Magnesium</keyword>
<sequence>MRILGIDPGTLVVGYGIIEAANDELTLVGFSSLTPPACAPIPQRLAYIYKGLVEVIELYQPDEVAVESPFADKNIKSALAIGKAQAVALLAAANHSLPVTEYSPACIKSRVAGSGNASKEQIQEMVRLLLNLAEIPQPNDAADALAVAICHHSQRAFTNIISQGDLT</sequence>
<dbReference type="PRINTS" id="PR00696">
    <property type="entry name" value="RSOLVASERUVC"/>
</dbReference>
<dbReference type="OrthoDB" id="9805499at2"/>
<comment type="cofactor">
    <cofactor evidence="13">
        <name>Mg(2+)</name>
        <dbReference type="ChEBI" id="CHEBI:18420"/>
    </cofactor>
    <text evidence="13">Binds 2 Mg(2+) ion per subunit.</text>
</comment>
<keyword evidence="6 13" id="KW-0227">DNA damage</keyword>
<dbReference type="Proteomes" id="UP000076394">
    <property type="component" value="Chromosome"/>
</dbReference>
<evidence type="ECO:0000256" key="7">
    <source>
        <dbReference type="ARBA" id="ARBA00022801"/>
    </source>
</evidence>
<dbReference type="InterPro" id="IPR020563">
    <property type="entry name" value="X-over_junc_endoDNase_Mg_BS"/>
</dbReference>
<evidence type="ECO:0000256" key="12">
    <source>
        <dbReference type="ARBA" id="ARBA00029354"/>
    </source>
</evidence>
<dbReference type="GO" id="GO:0003677">
    <property type="term" value="F:DNA binding"/>
    <property type="evidence" value="ECO:0007669"/>
    <property type="project" value="UniProtKB-KW"/>
</dbReference>
<dbReference type="PANTHER" id="PTHR30194">
    <property type="entry name" value="CROSSOVER JUNCTION ENDODEOXYRIBONUCLEASE RUVC"/>
    <property type="match status" value="1"/>
</dbReference>
<evidence type="ECO:0000256" key="1">
    <source>
        <dbReference type="ARBA" id="ARBA00009518"/>
    </source>
</evidence>
<reference evidence="15 16" key="1">
    <citation type="submission" date="2015-03" db="EMBL/GenBank/DDBJ databases">
        <title>Genomic characterization of Dehalococcoides mccartyi strain 11a5, an unusal plasmid-containing chloroethene dechlorinator.</title>
        <authorList>
            <person name="Zhao S."/>
            <person name="Ding C."/>
            <person name="He J."/>
        </authorList>
    </citation>
    <scope>NUCLEOTIDE SEQUENCE [LARGE SCALE GENOMIC DNA]</scope>
    <source>
        <strain evidence="15 16">11a5</strain>
    </source>
</reference>
<comment type="catalytic activity">
    <reaction evidence="12 13">
        <text>Endonucleolytic cleavage at a junction such as a reciprocal single-stranded crossover between two homologous DNA duplexes (Holliday junction).</text>
        <dbReference type="EC" id="3.1.21.10"/>
    </reaction>
</comment>
<dbReference type="InterPro" id="IPR012337">
    <property type="entry name" value="RNaseH-like_sf"/>
</dbReference>
<protein>
    <recommendedName>
        <fullName evidence="13 14">Crossover junction endodeoxyribonuclease RuvC</fullName>
        <ecNumber evidence="13 14">3.1.21.10</ecNumber>
    </recommendedName>
    <alternativeName>
        <fullName evidence="13">Holliday junction nuclease RuvC</fullName>
    </alternativeName>
    <alternativeName>
        <fullName evidence="13">Holliday junction resolvase RuvC</fullName>
    </alternativeName>
</protein>
<feature type="active site" evidence="13">
    <location>
        <position position="140"/>
    </location>
</feature>
<evidence type="ECO:0000256" key="14">
    <source>
        <dbReference type="NCBIfam" id="TIGR00228"/>
    </source>
</evidence>
<dbReference type="Pfam" id="PF02075">
    <property type="entry name" value="RuvC"/>
    <property type="match status" value="1"/>
</dbReference>
<dbReference type="GO" id="GO:0006281">
    <property type="term" value="P:DNA repair"/>
    <property type="evidence" value="ECO:0007669"/>
    <property type="project" value="UniProtKB-UniRule"/>
</dbReference>
<evidence type="ECO:0000256" key="13">
    <source>
        <dbReference type="HAMAP-Rule" id="MF_00034"/>
    </source>
</evidence>
<dbReference type="NCBIfam" id="TIGR00228">
    <property type="entry name" value="ruvC"/>
    <property type="match status" value="1"/>
</dbReference>
<dbReference type="EC" id="3.1.21.10" evidence="13 14"/>
<accession>A0A142V8Q9</accession>
<dbReference type="HAMAP" id="MF_00034">
    <property type="entry name" value="RuvC"/>
    <property type="match status" value="1"/>
</dbReference>
<evidence type="ECO:0000256" key="5">
    <source>
        <dbReference type="ARBA" id="ARBA00022759"/>
    </source>
</evidence>
<dbReference type="GO" id="GO:0048476">
    <property type="term" value="C:Holliday junction resolvase complex"/>
    <property type="evidence" value="ECO:0007669"/>
    <property type="project" value="UniProtKB-UniRule"/>
</dbReference>
<dbReference type="PATRIC" id="fig|61435.13.peg.416"/>
<dbReference type="EMBL" id="CP011127">
    <property type="protein sequence ID" value="AMU86210.1"/>
    <property type="molecule type" value="Genomic_DNA"/>
</dbReference>
<dbReference type="InterPro" id="IPR002176">
    <property type="entry name" value="X-over_junc_endoDNase_RuvC"/>
</dbReference>
<evidence type="ECO:0000313" key="15">
    <source>
        <dbReference type="EMBL" id="AMU86210.1"/>
    </source>
</evidence>
<dbReference type="AlphaFoldDB" id="A0A142V8Q9"/>
<dbReference type="GO" id="GO:0000287">
    <property type="term" value="F:magnesium ion binding"/>
    <property type="evidence" value="ECO:0007669"/>
    <property type="project" value="UniProtKB-UniRule"/>
</dbReference>
<keyword evidence="5 13" id="KW-0255">Endonuclease</keyword>
<keyword evidence="11 13" id="KW-0234">DNA repair</keyword>
<evidence type="ECO:0000256" key="4">
    <source>
        <dbReference type="ARBA" id="ARBA00022723"/>
    </source>
</evidence>
<keyword evidence="10 13" id="KW-0233">DNA recombination</keyword>
<dbReference type="SUPFAM" id="SSF53098">
    <property type="entry name" value="Ribonuclease H-like"/>
    <property type="match status" value="1"/>
</dbReference>
<evidence type="ECO:0000256" key="9">
    <source>
        <dbReference type="ARBA" id="ARBA00023125"/>
    </source>
</evidence>
<feature type="binding site" evidence="13">
    <location>
        <position position="140"/>
    </location>
    <ligand>
        <name>Mg(2+)</name>
        <dbReference type="ChEBI" id="CHEBI:18420"/>
        <label>1</label>
    </ligand>
</feature>
<evidence type="ECO:0000256" key="2">
    <source>
        <dbReference type="ARBA" id="ARBA00022490"/>
    </source>
</evidence>
<dbReference type="Gene3D" id="3.30.420.10">
    <property type="entry name" value="Ribonuclease H-like superfamily/Ribonuclease H"/>
    <property type="match status" value="1"/>
</dbReference>
<proteinExistence type="inferred from homology"/>
<comment type="function">
    <text evidence="13">The RuvA-RuvB-RuvC complex processes Holliday junction (HJ) DNA during genetic recombination and DNA repair. Endonuclease that resolves HJ intermediates. Cleaves cruciform DNA by making single-stranded nicks across the HJ at symmetrical positions within the homologous arms, yielding a 5'-phosphate and a 3'-hydroxyl group; requires a central core of homology in the junction. The consensus cleavage sequence is 5'-(A/T)TT(C/G)-3'. Cleavage occurs on the 3'-side of the TT dinucleotide at the point of strand exchange. HJ branch migration catalyzed by RuvA-RuvB allows RuvC to scan DNA until it finds its consensus sequence, where it cleaves and resolves the cruciform DNA.</text>
</comment>
<evidence type="ECO:0000256" key="3">
    <source>
        <dbReference type="ARBA" id="ARBA00022722"/>
    </source>
</evidence>
<evidence type="ECO:0000256" key="8">
    <source>
        <dbReference type="ARBA" id="ARBA00022842"/>
    </source>
</evidence>
<dbReference type="FunFam" id="3.30.420.10:FF:000002">
    <property type="entry name" value="Crossover junction endodeoxyribonuclease RuvC"/>
    <property type="match status" value="1"/>
</dbReference>
<keyword evidence="7 13" id="KW-0378">Hydrolase</keyword>
<dbReference type="RefSeq" id="WP_011308965.1">
    <property type="nucleotide sequence ID" value="NZ_CP011127.1"/>
</dbReference>
<keyword evidence="3 13" id="KW-0540">Nuclease</keyword>
<dbReference type="NCBIfam" id="NF000711">
    <property type="entry name" value="PRK00039.2-1"/>
    <property type="match status" value="1"/>
</dbReference>
<comment type="similarity">
    <text evidence="1 13">Belongs to the RuvC family.</text>
</comment>
<keyword evidence="9 13" id="KW-0238">DNA-binding</keyword>
<feature type="active site" evidence="13">
    <location>
        <position position="7"/>
    </location>
</feature>
<organism evidence="15 16">
    <name type="scientific">Dehalococcoides mccartyi</name>
    <dbReference type="NCBI Taxonomy" id="61435"/>
    <lineage>
        <taxon>Bacteria</taxon>
        <taxon>Bacillati</taxon>
        <taxon>Chloroflexota</taxon>
        <taxon>Dehalococcoidia</taxon>
        <taxon>Dehalococcoidales</taxon>
        <taxon>Dehalococcoidaceae</taxon>
        <taxon>Dehalococcoides</taxon>
    </lineage>
</organism>
<dbReference type="PROSITE" id="PS01321">
    <property type="entry name" value="RUVC"/>
    <property type="match status" value="1"/>
</dbReference>
<evidence type="ECO:0000313" key="16">
    <source>
        <dbReference type="Proteomes" id="UP000076394"/>
    </source>
</evidence>
<keyword evidence="4 13" id="KW-0479">Metal-binding</keyword>
<evidence type="ECO:0000256" key="10">
    <source>
        <dbReference type="ARBA" id="ARBA00023172"/>
    </source>
</evidence>
<feature type="binding site" evidence="13">
    <location>
        <position position="7"/>
    </location>
    <ligand>
        <name>Mg(2+)</name>
        <dbReference type="ChEBI" id="CHEBI:18420"/>
        <label>1</label>
    </ligand>
</feature>
<feature type="binding site" evidence="13">
    <location>
        <position position="67"/>
    </location>
    <ligand>
        <name>Mg(2+)</name>
        <dbReference type="ChEBI" id="CHEBI:18420"/>
        <label>2</label>
    </ligand>
</feature>
<dbReference type="SMR" id="A0A142V8Q9"/>
<dbReference type="GO" id="GO:0006310">
    <property type="term" value="P:DNA recombination"/>
    <property type="evidence" value="ECO:0007669"/>
    <property type="project" value="UniProtKB-UniRule"/>
</dbReference>
<evidence type="ECO:0000256" key="6">
    <source>
        <dbReference type="ARBA" id="ARBA00022763"/>
    </source>
</evidence>
<dbReference type="GO" id="GO:0008821">
    <property type="term" value="F:crossover junction DNA endonuclease activity"/>
    <property type="evidence" value="ECO:0007669"/>
    <property type="project" value="UniProtKB-UniRule"/>
</dbReference>
<feature type="active site" evidence="13">
    <location>
        <position position="67"/>
    </location>
</feature>
<keyword evidence="2 13" id="KW-0963">Cytoplasm</keyword>